<dbReference type="OMA" id="MFLERCV"/>
<organism evidence="4 5">
    <name type="scientific">Nelumbo nucifera</name>
    <name type="common">Sacred lotus</name>
    <dbReference type="NCBI Taxonomy" id="4432"/>
    <lineage>
        <taxon>Eukaryota</taxon>
        <taxon>Viridiplantae</taxon>
        <taxon>Streptophyta</taxon>
        <taxon>Embryophyta</taxon>
        <taxon>Tracheophyta</taxon>
        <taxon>Spermatophyta</taxon>
        <taxon>Magnoliopsida</taxon>
        <taxon>Proteales</taxon>
        <taxon>Nelumbonaceae</taxon>
        <taxon>Nelumbo</taxon>
    </lineage>
</organism>
<comment type="subcellular location">
    <subcellularLocation>
        <location evidence="1">Nucleus</location>
    </subcellularLocation>
</comment>
<evidence type="ECO:0000313" key="5">
    <source>
        <dbReference type="RefSeq" id="XP_010273311.1"/>
    </source>
</evidence>
<name>A0A1U8B292_NELNU</name>
<proteinExistence type="predicted"/>
<dbReference type="SUPFAM" id="SSF52113">
    <property type="entry name" value="BRCT domain"/>
    <property type="match status" value="2"/>
</dbReference>
<dbReference type="PROSITE" id="PS50172">
    <property type="entry name" value="BRCT"/>
    <property type="match status" value="2"/>
</dbReference>
<dbReference type="PROSITE" id="PS51186">
    <property type="entry name" value="GNAT"/>
    <property type="match status" value="1"/>
</dbReference>
<dbReference type="CDD" id="cd04301">
    <property type="entry name" value="NAT_SF"/>
    <property type="match status" value="1"/>
</dbReference>
<dbReference type="GeneID" id="104608888"/>
<keyword evidence="2" id="KW-0227">DNA damage</keyword>
<sequence>MAGRRRCRRKSSSSSSPIPIGNCNVEIEGSDFVCKSSRNNLHISVSDTVKIKISVDNSRKCMAKKHCNELQHQDSEERVEREGGFSMGNYLFLLINPKDIDSRSKCLLQEVLGIYTKELPSMNYAANTGKESLFLEKCVLNGKYCTLLLKSNSSERSTEVVGAITYQIIPVDTQYAEIPVAAISSNYQHKGIGRLLYTELKRRLQSVGVRTIFCWADKESEGFWFKQSFVSVAEVDTKGKVRKVPIRADIRRALCFPGGSILMVSHINKDINLPANHSKQFELGFPLKPHAPSTSSFPVEMQEPVGIGELSNPMTNNCLEEAAALNQIGPQTKSQCQVLGNGGCLVDGSSSSDFVKNCMDVVLWDDCKNTTIAPEAAETGDGTDVKYCSCSRQGAKKRVWEASLSSLKSKKVKGGHHIGCHLDSNWELVSENGRGNDSSVGGYSLGTSVDKTLVEVNHKDALNCSSLASHVEESPLHIMPNEYNTSEKHQSKGECHRIMLMNIADEVKKMHLTKIIEGLGGVVTSDGRVSTHVVTGKARRTLNFCTALCSGAWIVSSSWLKASFKEGRFVDELPFILKDEEYELRYRMELKDAVHKGKTSRQSLLKGYDIYLAKHVQPPVDVLSIIIETAGGNVLCGLDKVNEPSRTIFVASEEDMDEVLLASKRGIWIFNSDWFMNCVMTQELDLEAAQFAEPL</sequence>
<dbReference type="InterPro" id="IPR016181">
    <property type="entry name" value="Acyl_CoA_acyltransferase"/>
</dbReference>
<dbReference type="FunCoup" id="A0A1U8B292">
    <property type="interactions" value="184"/>
</dbReference>
<dbReference type="Gene3D" id="3.40.50.10190">
    <property type="entry name" value="BRCT domain"/>
    <property type="match status" value="2"/>
</dbReference>
<dbReference type="Pfam" id="PF00583">
    <property type="entry name" value="Acetyltransf_1"/>
    <property type="match status" value="1"/>
</dbReference>
<keyword evidence="3" id="KW-0539">Nucleus</keyword>
<reference evidence="5" key="1">
    <citation type="submission" date="2025-08" db="UniProtKB">
        <authorList>
            <consortium name="RefSeq"/>
        </authorList>
    </citation>
    <scope>IDENTIFICATION</scope>
</reference>
<dbReference type="Gene3D" id="3.40.630.30">
    <property type="match status" value="1"/>
</dbReference>
<dbReference type="KEGG" id="nnu:104608888"/>
<gene>
    <name evidence="5" type="primary">LOC104608888</name>
</gene>
<dbReference type="eggNOG" id="KOG2043">
    <property type="taxonomic scope" value="Eukaryota"/>
</dbReference>
<evidence type="ECO:0000256" key="1">
    <source>
        <dbReference type="ARBA" id="ARBA00004123"/>
    </source>
</evidence>
<protein>
    <submittedName>
        <fullName evidence="5">Uncharacterized protein LOC104608888 isoform X1</fullName>
    </submittedName>
</protein>
<dbReference type="GO" id="GO:0006974">
    <property type="term" value="P:DNA damage response"/>
    <property type="evidence" value="ECO:0007669"/>
    <property type="project" value="UniProtKB-KW"/>
</dbReference>
<dbReference type="AlphaFoldDB" id="A0A1U8B292"/>
<dbReference type="OrthoDB" id="342264at2759"/>
<dbReference type="GO" id="GO:0005634">
    <property type="term" value="C:nucleus"/>
    <property type="evidence" value="ECO:0007669"/>
    <property type="project" value="UniProtKB-SubCell"/>
</dbReference>
<evidence type="ECO:0000256" key="2">
    <source>
        <dbReference type="ARBA" id="ARBA00022763"/>
    </source>
</evidence>
<dbReference type="InterPro" id="IPR036420">
    <property type="entry name" value="BRCT_dom_sf"/>
</dbReference>
<dbReference type="SMART" id="SM00292">
    <property type="entry name" value="BRCT"/>
    <property type="match status" value="2"/>
</dbReference>
<dbReference type="PANTHER" id="PTHR23196:SF8">
    <property type="entry name" value="N-ACETYLTRANSFERASE"/>
    <property type="match status" value="1"/>
</dbReference>
<evidence type="ECO:0000256" key="3">
    <source>
        <dbReference type="ARBA" id="ARBA00023242"/>
    </source>
</evidence>
<dbReference type="InterPro" id="IPR051579">
    <property type="entry name" value="DDR_Transcriptional_Reg"/>
</dbReference>
<dbReference type="CDD" id="cd18432">
    <property type="entry name" value="BRCT_PAXIP1_rpt6_like"/>
    <property type="match status" value="1"/>
</dbReference>
<dbReference type="InterPro" id="IPR000182">
    <property type="entry name" value="GNAT_dom"/>
</dbReference>
<keyword evidence="4" id="KW-1185">Reference proteome</keyword>
<accession>A0A1U8B292</accession>
<dbReference type="Pfam" id="PF16589">
    <property type="entry name" value="BRCT_2"/>
    <property type="match status" value="1"/>
</dbReference>
<dbReference type="GO" id="GO:0016747">
    <property type="term" value="F:acyltransferase activity, transferring groups other than amino-acyl groups"/>
    <property type="evidence" value="ECO:0007669"/>
    <property type="project" value="InterPro"/>
</dbReference>
<dbReference type="Proteomes" id="UP000189703">
    <property type="component" value="Unplaced"/>
</dbReference>
<dbReference type="RefSeq" id="XP_010273311.1">
    <property type="nucleotide sequence ID" value="XM_010275009.2"/>
</dbReference>
<dbReference type="PANTHER" id="PTHR23196">
    <property type="entry name" value="PAX TRANSCRIPTION ACTIVATION DOMAIN INTERACTING PROTEIN"/>
    <property type="match status" value="1"/>
</dbReference>
<dbReference type="SUPFAM" id="SSF55729">
    <property type="entry name" value="Acyl-CoA N-acyltransferases (Nat)"/>
    <property type="match status" value="1"/>
</dbReference>
<dbReference type="Pfam" id="PF16770">
    <property type="entry name" value="RTT107_BRCT_5"/>
    <property type="match status" value="1"/>
</dbReference>
<dbReference type="STRING" id="4432.A0A1U8B292"/>
<dbReference type="InterPro" id="IPR001357">
    <property type="entry name" value="BRCT_dom"/>
</dbReference>
<evidence type="ECO:0000313" key="4">
    <source>
        <dbReference type="Proteomes" id="UP000189703"/>
    </source>
</evidence>